<keyword evidence="7 12" id="KW-1133">Transmembrane helix</keyword>
<feature type="region of interest" description="Disordered" evidence="11">
    <location>
        <begin position="488"/>
        <end position="557"/>
    </location>
</feature>
<protein>
    <submittedName>
        <fullName evidence="14">Monocarboxylate transporter 2</fullName>
    </submittedName>
</protein>
<feature type="transmembrane region" description="Helical" evidence="12">
    <location>
        <begin position="298"/>
        <end position="319"/>
    </location>
</feature>
<dbReference type="NCBIfam" id="TIGR00892">
    <property type="entry name" value="2A0113"/>
    <property type="match status" value="1"/>
</dbReference>
<feature type="transmembrane region" description="Helical" evidence="12">
    <location>
        <begin position="392"/>
        <end position="413"/>
    </location>
</feature>
<name>A0AA47MXH4_MERPO</name>
<evidence type="ECO:0000256" key="12">
    <source>
        <dbReference type="SAM" id="Phobius"/>
    </source>
</evidence>
<dbReference type="PANTHER" id="PTHR11360:SF92">
    <property type="entry name" value="MAJOR FACILITATOR SUPERFAMILY (MFS) PROFILE DOMAIN-CONTAINING PROTEIN"/>
    <property type="match status" value="1"/>
</dbReference>
<evidence type="ECO:0000313" key="15">
    <source>
        <dbReference type="Proteomes" id="UP001174136"/>
    </source>
</evidence>
<evidence type="ECO:0000256" key="4">
    <source>
        <dbReference type="ARBA" id="ARBA00022475"/>
    </source>
</evidence>
<keyword evidence="3" id="KW-0813">Transport</keyword>
<comment type="catalytic activity">
    <reaction evidence="10">
        <text>3-methyl-2-oxobutanoate(out) + H(+)(out) = 3-methyl-2-oxobutanoate(in) + H(+)(in)</text>
        <dbReference type="Rhea" id="RHEA:71783"/>
        <dbReference type="ChEBI" id="CHEBI:11851"/>
        <dbReference type="ChEBI" id="CHEBI:15378"/>
    </reaction>
</comment>
<feature type="compositionally biased region" description="Basic and acidic residues" evidence="11">
    <location>
        <begin position="488"/>
        <end position="497"/>
    </location>
</feature>
<comment type="caution">
    <text evidence="14">The sequence shown here is derived from an EMBL/GenBank/DDBJ whole genome shotgun (WGS) entry which is preliminary data.</text>
</comment>
<evidence type="ECO:0000256" key="3">
    <source>
        <dbReference type="ARBA" id="ARBA00022448"/>
    </source>
</evidence>
<evidence type="ECO:0000313" key="14">
    <source>
        <dbReference type="EMBL" id="KAK0148084.1"/>
    </source>
</evidence>
<dbReference type="InterPro" id="IPR011701">
    <property type="entry name" value="MFS"/>
</dbReference>
<feature type="region of interest" description="Disordered" evidence="11">
    <location>
        <begin position="253"/>
        <end position="273"/>
    </location>
</feature>
<proteinExistence type="inferred from homology"/>
<evidence type="ECO:0000256" key="8">
    <source>
        <dbReference type="ARBA" id="ARBA00023136"/>
    </source>
</evidence>
<evidence type="ECO:0000256" key="5">
    <source>
        <dbReference type="ARBA" id="ARBA00022692"/>
    </source>
</evidence>
<feature type="transmembrane region" description="Helical" evidence="12">
    <location>
        <begin position="453"/>
        <end position="477"/>
    </location>
</feature>
<evidence type="ECO:0000256" key="2">
    <source>
        <dbReference type="ARBA" id="ARBA00006727"/>
    </source>
</evidence>
<dbReference type="GO" id="GO:0016323">
    <property type="term" value="C:basolateral plasma membrane"/>
    <property type="evidence" value="ECO:0007669"/>
    <property type="project" value="UniProtKB-SubCell"/>
</dbReference>
<comment type="catalytic activity">
    <reaction evidence="9">
        <text>4-methyl-2-oxopentanoate(out) + H(+)(out) = 4-methyl-2-oxopentanoate(in) + H(+)(in)</text>
        <dbReference type="Rhea" id="RHEA:71779"/>
        <dbReference type="ChEBI" id="CHEBI:15378"/>
        <dbReference type="ChEBI" id="CHEBI:17865"/>
    </reaction>
</comment>
<feature type="domain" description="Major facilitator superfamily (MFS) profile" evidence="13">
    <location>
        <begin position="73"/>
        <end position="479"/>
    </location>
</feature>
<accession>A0AA47MXH4</accession>
<keyword evidence="6" id="KW-0769">Symport</keyword>
<dbReference type="InterPro" id="IPR020846">
    <property type="entry name" value="MFS_dom"/>
</dbReference>
<dbReference type="AlphaFoldDB" id="A0AA47MXH4"/>
<evidence type="ECO:0000256" key="10">
    <source>
        <dbReference type="ARBA" id="ARBA00034218"/>
    </source>
</evidence>
<gene>
    <name evidence="14" type="primary">SLC16A7_0</name>
    <name evidence="14" type="ORF">N1851_012210</name>
</gene>
<feature type="transmembrane region" description="Helical" evidence="12">
    <location>
        <begin position="331"/>
        <end position="354"/>
    </location>
</feature>
<feature type="transmembrane region" description="Helical" evidence="12">
    <location>
        <begin position="366"/>
        <end position="386"/>
    </location>
</feature>
<dbReference type="Pfam" id="PF07690">
    <property type="entry name" value="MFS_1"/>
    <property type="match status" value="1"/>
</dbReference>
<feature type="transmembrane region" description="Helical" evidence="12">
    <location>
        <begin position="230"/>
        <end position="249"/>
    </location>
</feature>
<feature type="compositionally biased region" description="Basic and acidic residues" evidence="11">
    <location>
        <begin position="504"/>
        <end position="514"/>
    </location>
</feature>
<feature type="transmembrane region" description="Helical" evidence="12">
    <location>
        <begin position="112"/>
        <end position="134"/>
    </location>
</feature>
<dbReference type="FunFam" id="1.20.1250.20:FF:000030">
    <property type="entry name" value="monocarboxylate transporter 1 isoform X1"/>
    <property type="match status" value="1"/>
</dbReference>
<comment type="similarity">
    <text evidence="2">Belongs to the major facilitator superfamily. Monocarboxylate porter (TC 2.A.1.13) family.</text>
</comment>
<dbReference type="Gene3D" id="1.20.1250.20">
    <property type="entry name" value="MFS general substrate transporter like domains"/>
    <property type="match status" value="1"/>
</dbReference>
<dbReference type="GO" id="GO:0015293">
    <property type="term" value="F:symporter activity"/>
    <property type="evidence" value="ECO:0007669"/>
    <property type="project" value="UniProtKB-KW"/>
</dbReference>
<evidence type="ECO:0000256" key="7">
    <source>
        <dbReference type="ARBA" id="ARBA00022989"/>
    </source>
</evidence>
<comment type="subcellular location">
    <subcellularLocation>
        <location evidence="1">Basolateral cell membrane</location>
        <topology evidence="1">Multi-pass membrane protein</topology>
    </subcellularLocation>
</comment>
<dbReference type="GO" id="GO:0008028">
    <property type="term" value="F:monocarboxylic acid transmembrane transporter activity"/>
    <property type="evidence" value="ECO:0007669"/>
    <property type="project" value="InterPro"/>
</dbReference>
<dbReference type="EMBL" id="JAOPHQ010002131">
    <property type="protein sequence ID" value="KAK0148084.1"/>
    <property type="molecule type" value="Genomic_DNA"/>
</dbReference>
<dbReference type="InterPro" id="IPR050327">
    <property type="entry name" value="Proton-linked_MCT"/>
</dbReference>
<evidence type="ECO:0000256" key="6">
    <source>
        <dbReference type="ARBA" id="ARBA00022847"/>
    </source>
</evidence>
<reference evidence="14" key="1">
    <citation type="journal article" date="2023" name="Front. Mar. Sci.">
        <title>A new Merluccius polli reference genome to investigate the effects of global change in West African waters.</title>
        <authorList>
            <person name="Mateo J.L."/>
            <person name="Blanco-Fernandez C."/>
            <person name="Garcia-Vazquez E."/>
            <person name="Machado-Schiaffino G."/>
        </authorList>
    </citation>
    <scope>NUCLEOTIDE SEQUENCE</scope>
    <source>
        <strain evidence="14">C29</strain>
        <tissue evidence="14">Fin</tissue>
    </source>
</reference>
<sequence length="557" mass="60613">MTRMLLLISNETRDVTSRAAAGCFMFRASSRRELQTIPGPLFPCQDPCSLVRTMAQSPDAATRASPPPDGGWGWVVVFGAFISIGFSYAFPKALTVFFKDIQRDFQVSSSEIAWVASIMLATMYAGGPLSGVLVNRFGSRPVTIAGGLMCSLSMVAASFGNSIIHLYICIGLIGGLGLSFNLNASLTIISKYFLVRRPLANGLAMTGSPVFLFFLAPLNQYFFYNFGWRGGFLILGALLLNCCVAGSLMRPVPSAGSLSTEKKSLKDGEAGGQGTKLKSNCLSRVKIVDLSLFKDRGFVIYLIGNAMFFFGAYAPIVFLSSYAVSRGVDELSAASLLSIMGFVDMFTRPGTGLLANTRWIRPRIQYFLSFAMVFNGACHLLCPLATSYTSLVVYAAFFGIGFGMVFALIFECLMDLMGPQRFPKAIGLVTIIECCPMLLGPPTAGILVDRYDYRYLFVMCGAVIVTGGLFLFVMNVYNYHLMDRKAKAEHQERRGEDAQLQGRASDRTPEERPRAAGSGEDQTAPAATEEDEAMGDHAKTSAEHPSKESQEFHDISI</sequence>
<evidence type="ECO:0000256" key="9">
    <source>
        <dbReference type="ARBA" id="ARBA00034216"/>
    </source>
</evidence>
<keyword evidence="15" id="KW-1185">Reference proteome</keyword>
<keyword evidence="4" id="KW-1003">Cell membrane</keyword>
<dbReference type="InterPro" id="IPR004743">
    <property type="entry name" value="MCT"/>
</dbReference>
<feature type="transmembrane region" description="Helical" evidence="12">
    <location>
        <begin position="199"/>
        <end position="218"/>
    </location>
</feature>
<feature type="transmembrane region" description="Helical" evidence="12">
    <location>
        <begin position="425"/>
        <end position="447"/>
    </location>
</feature>
<dbReference type="Proteomes" id="UP001174136">
    <property type="component" value="Unassembled WGS sequence"/>
</dbReference>
<feature type="transmembrane region" description="Helical" evidence="12">
    <location>
        <begin position="72"/>
        <end position="91"/>
    </location>
</feature>
<keyword evidence="8 12" id="KW-0472">Membrane</keyword>
<evidence type="ECO:0000259" key="13">
    <source>
        <dbReference type="PROSITE" id="PS50850"/>
    </source>
</evidence>
<feature type="compositionally biased region" description="Basic and acidic residues" evidence="11">
    <location>
        <begin position="534"/>
        <end position="557"/>
    </location>
</feature>
<dbReference type="PANTHER" id="PTHR11360">
    <property type="entry name" value="MONOCARBOXYLATE TRANSPORTER"/>
    <property type="match status" value="1"/>
</dbReference>
<keyword evidence="5 12" id="KW-0812">Transmembrane</keyword>
<evidence type="ECO:0000256" key="11">
    <source>
        <dbReference type="SAM" id="MobiDB-lite"/>
    </source>
</evidence>
<evidence type="ECO:0000256" key="1">
    <source>
        <dbReference type="ARBA" id="ARBA00004554"/>
    </source>
</evidence>
<organism evidence="14 15">
    <name type="scientific">Merluccius polli</name>
    <name type="common">Benguela hake</name>
    <name type="synonym">Merluccius cadenati</name>
    <dbReference type="NCBI Taxonomy" id="89951"/>
    <lineage>
        <taxon>Eukaryota</taxon>
        <taxon>Metazoa</taxon>
        <taxon>Chordata</taxon>
        <taxon>Craniata</taxon>
        <taxon>Vertebrata</taxon>
        <taxon>Euteleostomi</taxon>
        <taxon>Actinopterygii</taxon>
        <taxon>Neopterygii</taxon>
        <taxon>Teleostei</taxon>
        <taxon>Neoteleostei</taxon>
        <taxon>Acanthomorphata</taxon>
        <taxon>Zeiogadaria</taxon>
        <taxon>Gadariae</taxon>
        <taxon>Gadiformes</taxon>
        <taxon>Gadoidei</taxon>
        <taxon>Merlucciidae</taxon>
        <taxon>Merluccius</taxon>
    </lineage>
</organism>
<feature type="transmembrane region" description="Helical" evidence="12">
    <location>
        <begin position="154"/>
        <end position="178"/>
    </location>
</feature>
<dbReference type="PROSITE" id="PS50850">
    <property type="entry name" value="MFS"/>
    <property type="match status" value="1"/>
</dbReference>
<dbReference type="SUPFAM" id="SSF103473">
    <property type="entry name" value="MFS general substrate transporter"/>
    <property type="match status" value="1"/>
</dbReference>
<feature type="compositionally biased region" description="Basic and acidic residues" evidence="11">
    <location>
        <begin position="260"/>
        <end position="269"/>
    </location>
</feature>
<dbReference type="InterPro" id="IPR036259">
    <property type="entry name" value="MFS_trans_sf"/>
</dbReference>